<dbReference type="Gene3D" id="3.40.50.11780">
    <property type="match status" value="1"/>
</dbReference>
<dbReference type="PANTHER" id="PTHR35861">
    <property type="match status" value="1"/>
</dbReference>
<sequence>MSITLHGVEVKYLANQTTPVTVSDTSVIGLVGTANNVGGALPAAATAGSGNSALTYTATTSGAAGNSIRVRLIGGKPNTTLSVTVVDRLVSITLSTDNDGAPTNKASEIITGITAHNEANALLTVSLASGSDGTGTVRDTAVFSLAGGRDEPYPINTPVIINTSAAAAALGNIGTLPAAVGDVWRTSGLNAATVIVVRVDAGEDDATTLANVIGDKVTRTGIYSLLDASSETGKTPAIIAATGHTDNLAAAFALQSTAEDLGGVAIVDVSGATFNDAIGYGSRLGSCYAVWPSINVYDANAGEVVARPPSALVAGHIARVDGDEGWHNSPSNRPISDVLSATTPVDFEINNPNSTANILNQEYITTVVRRDGGVYLWGNRLVNGTLITHRRVERIIGKALGEYVADWIDRNVDIPFIDFVLTRFNNFLRDQTVRGNLTGGGKLPLTRLKTPPTRSRRIE</sequence>
<proteinExistence type="inferred from homology"/>
<dbReference type="PANTHER" id="PTHR35861:SF1">
    <property type="entry name" value="PHAGE TAIL SHEATH PROTEIN"/>
    <property type="match status" value="1"/>
</dbReference>
<evidence type="ECO:0000313" key="4">
    <source>
        <dbReference type="Proteomes" id="UP001168167"/>
    </source>
</evidence>
<evidence type="ECO:0000313" key="3">
    <source>
        <dbReference type="EMBL" id="MDM5147670.1"/>
    </source>
</evidence>
<organism evidence="3 4">
    <name type="scientific">Candidatus Doriopsillibacter californiensis</name>
    <dbReference type="NCBI Taxonomy" id="2970740"/>
    <lineage>
        <taxon>Bacteria</taxon>
        <taxon>Pseudomonadati</taxon>
        <taxon>Pseudomonadota</taxon>
        <taxon>Gammaproteobacteria</taxon>
        <taxon>Candidatus Tethybacterales</taxon>
        <taxon>Candidatus Persebacteraceae</taxon>
        <taxon>Candidatus Doriopsillibacter</taxon>
    </lineage>
</organism>
<dbReference type="EMBL" id="JANQAO010000003">
    <property type="protein sequence ID" value="MDM5147670.1"/>
    <property type="molecule type" value="Genomic_DNA"/>
</dbReference>
<evidence type="ECO:0000259" key="2">
    <source>
        <dbReference type="Pfam" id="PF04984"/>
    </source>
</evidence>
<dbReference type="Proteomes" id="UP001168167">
    <property type="component" value="Unassembled WGS sequence"/>
</dbReference>
<reference evidence="3" key="2">
    <citation type="journal article" date="2023" name="Microbiome">
        <title>Synthase-selected sorting approach identifies a beta-lactone synthase in a nudibranch symbiotic bacterium.</title>
        <authorList>
            <person name="Dzunkova M."/>
            <person name="La Clair J.J."/>
            <person name="Tyml T."/>
            <person name="Doud D."/>
            <person name="Schulz F."/>
            <person name="Piquer-Esteban S."/>
            <person name="Porcel Sanchis D."/>
            <person name="Osborn A."/>
            <person name="Robinson D."/>
            <person name="Louie K.B."/>
            <person name="Bowen B.P."/>
            <person name="Bowers R.M."/>
            <person name="Lee J."/>
            <person name="Arnau V."/>
            <person name="Diaz-Villanueva W."/>
            <person name="Stepanauskas R."/>
            <person name="Gosliner T."/>
            <person name="Date S.V."/>
            <person name="Northen T.R."/>
            <person name="Cheng J.F."/>
            <person name="Burkart M.D."/>
            <person name="Woyke T."/>
        </authorList>
    </citation>
    <scope>NUCLEOTIDE SEQUENCE</scope>
    <source>
        <strain evidence="3">Df01</strain>
    </source>
</reference>
<accession>A0ABT7QM61</accession>
<dbReference type="Pfam" id="PF04984">
    <property type="entry name" value="Phage_sheath_1"/>
    <property type="match status" value="1"/>
</dbReference>
<dbReference type="InterPro" id="IPR035089">
    <property type="entry name" value="Phage_sheath_subtilisin"/>
</dbReference>
<feature type="domain" description="Tail sheath protein subtilisin-like" evidence="2">
    <location>
        <begin position="224"/>
        <end position="380"/>
    </location>
</feature>
<comment type="similarity">
    <text evidence="1">Belongs to the myoviridae tail sheath protein family.</text>
</comment>
<reference evidence="3" key="1">
    <citation type="submission" date="2022-08" db="EMBL/GenBank/DDBJ databases">
        <authorList>
            <person name="Dzunkova M."/>
            <person name="La Clair J."/>
            <person name="Tyml T."/>
            <person name="Doud D."/>
            <person name="Schulz F."/>
            <person name="Piquer S."/>
            <person name="Porcel Sanchis D."/>
            <person name="Osborn A."/>
            <person name="Robinson D."/>
            <person name="Louie K.B."/>
            <person name="Bowen B.P."/>
            <person name="Bowers R."/>
            <person name="Lee J."/>
            <person name="Arnau Llombart V."/>
            <person name="Diaz Villanueva W."/>
            <person name="Gosliner T."/>
            <person name="Northen T."/>
            <person name="Cheng J.-F."/>
            <person name="Burkart M.D."/>
            <person name="Woyke T."/>
        </authorList>
    </citation>
    <scope>NUCLEOTIDE SEQUENCE</scope>
    <source>
        <strain evidence="3">Df01</strain>
    </source>
</reference>
<gene>
    <name evidence="3" type="ORF">NQX30_04705</name>
</gene>
<keyword evidence="4" id="KW-1185">Reference proteome</keyword>
<protein>
    <submittedName>
        <fullName evidence="3">Phage tail sheath subtilisin-like domain-containing protein</fullName>
    </submittedName>
</protein>
<name>A0ABT7QM61_9GAMM</name>
<evidence type="ECO:0000256" key="1">
    <source>
        <dbReference type="ARBA" id="ARBA00008005"/>
    </source>
</evidence>
<dbReference type="InterPro" id="IPR052042">
    <property type="entry name" value="Tail_sheath_structural"/>
</dbReference>
<comment type="caution">
    <text evidence="3">The sequence shown here is derived from an EMBL/GenBank/DDBJ whole genome shotgun (WGS) entry which is preliminary data.</text>
</comment>